<dbReference type="Proteomes" id="UP000887574">
    <property type="component" value="Unplaced"/>
</dbReference>
<keyword evidence="2" id="KW-1185">Reference proteome</keyword>
<evidence type="ECO:0000313" key="3">
    <source>
        <dbReference type="WBParaSite" id="jg5827"/>
    </source>
</evidence>
<name>A0A915EIV4_9BILA</name>
<dbReference type="WBParaSite" id="jg5827">
    <property type="protein sequence ID" value="jg5827"/>
    <property type="gene ID" value="jg5827"/>
</dbReference>
<evidence type="ECO:0000256" key="1">
    <source>
        <dbReference type="SAM" id="MobiDB-lite"/>
    </source>
</evidence>
<dbReference type="AlphaFoldDB" id="A0A915EIV4"/>
<proteinExistence type="predicted"/>
<accession>A0A915EIV4</accession>
<protein>
    <submittedName>
        <fullName evidence="3">Uncharacterized protein</fullName>
    </submittedName>
</protein>
<evidence type="ECO:0000313" key="2">
    <source>
        <dbReference type="Proteomes" id="UP000887574"/>
    </source>
</evidence>
<organism evidence="2 3">
    <name type="scientific">Ditylenchus dipsaci</name>
    <dbReference type="NCBI Taxonomy" id="166011"/>
    <lineage>
        <taxon>Eukaryota</taxon>
        <taxon>Metazoa</taxon>
        <taxon>Ecdysozoa</taxon>
        <taxon>Nematoda</taxon>
        <taxon>Chromadorea</taxon>
        <taxon>Rhabditida</taxon>
        <taxon>Tylenchina</taxon>
        <taxon>Tylenchomorpha</taxon>
        <taxon>Sphaerularioidea</taxon>
        <taxon>Anguinidae</taxon>
        <taxon>Anguininae</taxon>
        <taxon>Ditylenchus</taxon>
    </lineage>
</organism>
<feature type="compositionally biased region" description="Acidic residues" evidence="1">
    <location>
        <begin position="160"/>
        <end position="175"/>
    </location>
</feature>
<feature type="region of interest" description="Disordered" evidence="1">
    <location>
        <begin position="142"/>
        <end position="221"/>
    </location>
</feature>
<reference evidence="3" key="1">
    <citation type="submission" date="2022-11" db="UniProtKB">
        <authorList>
            <consortium name="WormBaseParasite"/>
        </authorList>
    </citation>
    <scope>IDENTIFICATION</scope>
</reference>
<feature type="compositionally biased region" description="Polar residues" evidence="1">
    <location>
        <begin position="204"/>
        <end position="213"/>
    </location>
</feature>
<sequence>MQMLERLPKTCDFSGQNVRQLKILEQEVEYCSWLVLEQNLTHNGLPRKFLRAILKRELPIQNGTHKILEEFNCWSRKKSDCKASATHQGQKTDMKLALMKSVQTMTQKIEKSALTVDTAESEDSSDEKTKFAPALRLFLKSNHHKENTMTKRSATAQEYSPDEEEYLDSSSESENESSSKECSEAEENQENSTTTWAYGAITTDEGQNPQQTLKTEEQQNS</sequence>